<protein>
    <submittedName>
        <fullName evidence="1">Uncharacterized protein</fullName>
    </submittedName>
</protein>
<accession>A0ACB7YGG7</accession>
<evidence type="ECO:0000313" key="1">
    <source>
        <dbReference type="EMBL" id="KAH7852488.1"/>
    </source>
</evidence>
<dbReference type="Proteomes" id="UP000828048">
    <property type="component" value="Chromosome 8"/>
</dbReference>
<reference evidence="1 2" key="1">
    <citation type="journal article" date="2021" name="Hortic Res">
        <title>High-quality reference genome and annotation aids understanding of berry development for evergreen blueberry (Vaccinium darrowii).</title>
        <authorList>
            <person name="Yu J."/>
            <person name="Hulse-Kemp A.M."/>
            <person name="Babiker E."/>
            <person name="Staton M."/>
        </authorList>
    </citation>
    <scope>NUCLEOTIDE SEQUENCE [LARGE SCALE GENOMIC DNA]</scope>
    <source>
        <strain evidence="2">cv. NJ 8807/NJ 8810</strain>
        <tissue evidence="1">Young leaf</tissue>
    </source>
</reference>
<comment type="caution">
    <text evidence="1">The sequence shown here is derived from an EMBL/GenBank/DDBJ whole genome shotgun (WGS) entry which is preliminary data.</text>
</comment>
<keyword evidence="2" id="KW-1185">Reference proteome</keyword>
<proteinExistence type="predicted"/>
<sequence>MHLIRKGIDASYKTWVYHGEPVPTRQPQAQNDNHQEHNEGIENETRGEIPEDDDQLRDMLEQIYVGKLLDDDVDELPINHERQDVCNFDKLFNAAQSRPYPGCTKTILAFIVRMLHVKIYKKLSNDAFNMIMAIIKDMLPANCDKSVPWNIYQAKKFLRDLGLGYVPIHACKDDCTLFWKENANLMNCPTCNKPRYKVDDGKGKRIPQKILRYLPLTPRL</sequence>
<name>A0ACB7YGG7_9ERIC</name>
<gene>
    <name evidence="1" type="ORF">Vadar_025418</name>
</gene>
<evidence type="ECO:0000313" key="2">
    <source>
        <dbReference type="Proteomes" id="UP000828048"/>
    </source>
</evidence>
<organism evidence="1 2">
    <name type="scientific">Vaccinium darrowii</name>
    <dbReference type="NCBI Taxonomy" id="229202"/>
    <lineage>
        <taxon>Eukaryota</taxon>
        <taxon>Viridiplantae</taxon>
        <taxon>Streptophyta</taxon>
        <taxon>Embryophyta</taxon>
        <taxon>Tracheophyta</taxon>
        <taxon>Spermatophyta</taxon>
        <taxon>Magnoliopsida</taxon>
        <taxon>eudicotyledons</taxon>
        <taxon>Gunneridae</taxon>
        <taxon>Pentapetalae</taxon>
        <taxon>asterids</taxon>
        <taxon>Ericales</taxon>
        <taxon>Ericaceae</taxon>
        <taxon>Vaccinioideae</taxon>
        <taxon>Vaccinieae</taxon>
        <taxon>Vaccinium</taxon>
    </lineage>
</organism>
<dbReference type="EMBL" id="CM037158">
    <property type="protein sequence ID" value="KAH7852488.1"/>
    <property type="molecule type" value="Genomic_DNA"/>
</dbReference>